<reference evidence="1 2" key="1">
    <citation type="submission" date="2019-01" db="EMBL/GenBank/DDBJ databases">
        <authorList>
            <person name="Ramaprasad A."/>
        </authorList>
    </citation>
    <scope>NUCLEOTIDE SEQUENCE [LARGE SCALE GENOMIC DNA]</scope>
</reference>
<dbReference type="GeneID" id="19961499"/>
<dbReference type="Proteomes" id="UP000290582">
    <property type="component" value="Chromosome PVVCY_08"/>
</dbReference>
<dbReference type="VEuPathDB" id="PlasmoDB:PVVCY_0801390"/>
<evidence type="ECO:0000313" key="2">
    <source>
        <dbReference type="Proteomes" id="UP000290582"/>
    </source>
</evidence>
<dbReference type="RefSeq" id="XP_008625164.2">
    <property type="nucleotide sequence ID" value="XM_008626942.2"/>
</dbReference>
<dbReference type="OrthoDB" id="392281at2759"/>
<dbReference type="KEGG" id="pvv:PVVCY_0801390"/>
<organism evidence="1 2">
    <name type="scientific">Plasmodium vinckei vinckei</name>
    <dbReference type="NCBI Taxonomy" id="54757"/>
    <lineage>
        <taxon>Eukaryota</taxon>
        <taxon>Sar</taxon>
        <taxon>Alveolata</taxon>
        <taxon>Apicomplexa</taxon>
        <taxon>Aconoidasida</taxon>
        <taxon>Haemosporida</taxon>
        <taxon>Plasmodiidae</taxon>
        <taxon>Plasmodium</taxon>
        <taxon>Plasmodium (Vinckeia)</taxon>
    </lineage>
</organism>
<gene>
    <name evidence="1" type="ORF">PVVCY_0801390</name>
</gene>
<protein>
    <submittedName>
        <fullName evidence="1">Uncharacterized protein</fullName>
    </submittedName>
</protein>
<evidence type="ECO:0000313" key="1">
    <source>
        <dbReference type="EMBL" id="VEV55978.1"/>
    </source>
</evidence>
<proteinExistence type="predicted"/>
<accession>A0A449BRF8</accession>
<sequence length="673" mass="79843">MKNGNKEVKLIYRKLNDNFFIINKPVNWVLGKRQKIDEQKHNASNYFLSDYISSLKNEIRENCNKGNNYDYVSNLTNLSISEKNTFLYTNSPLYMYNNLNSNLFCNTNKIKNTLNIYNNIFVEKNYIESVIKHDSNTHIYYPYKLPIYISGLVICCNNYLIYKKFIQMINENKLIRKYRCLVSNPFSLVDMKNDDIDSLKKNNTIFFSEENKQFITKSVNIPSNHKYETNINNQIKSKNNEDIKYNTTQKVLQNISSLQAQKEATIIFPFYNFFDENIYSTKYLYNLVDHEISKLKQKNNKKVLIEKHFISTNLVKSSPITSLNNLTSFLLNNVITNSFDNVHVENISEHVNFKKGDFNEGNKTMGFHENEVNPEPADKTNNQNDYNGVELKKNSIKRMIDGGIDFPFSFFFNQGNLYFFDKKVGKNSKQFSMIYSIENYKDYLDKNKNAIPSLYDQRMEKEDCIKRNRNLEYNYSNIYIIDFILLDNLKTDLIRFFFNEMKTPIIYDNIFYKNCFKIDIINEILTQQLEKTINKDINKENANDIFYDKYYNNSEYTYKNSKKDQDKIINEHIYMTTPNHFDSFTIPFEKNTTTKTSEQNKIKINQSSYFINERISQKHTDNNRQKYNKGESFISKNNKSNNNLCLELYQLQFIDPINNDHIIVENSLPSSWV</sequence>
<dbReference type="EMBL" id="LR215064">
    <property type="protein sequence ID" value="VEV55978.1"/>
    <property type="molecule type" value="Genomic_DNA"/>
</dbReference>
<name>A0A449BRF8_PLAVN</name>
<dbReference type="AlphaFoldDB" id="A0A449BRF8"/>